<evidence type="ECO:0000313" key="2">
    <source>
        <dbReference type="EMBL" id="SUB17985.1"/>
    </source>
</evidence>
<dbReference type="EMBL" id="UGSO01000001">
    <property type="protein sequence ID" value="SUB17985.1"/>
    <property type="molecule type" value="Genomic_DNA"/>
</dbReference>
<reference evidence="2 3" key="1">
    <citation type="submission" date="2018-06" db="EMBL/GenBank/DDBJ databases">
        <authorList>
            <consortium name="Pathogen Informatics"/>
            <person name="Doyle S."/>
        </authorList>
    </citation>
    <scope>NUCLEOTIDE SEQUENCE [LARGE SCALE GENOMIC DNA]</scope>
    <source>
        <strain evidence="2 3">NCTC9381</strain>
    </source>
</reference>
<protein>
    <submittedName>
        <fullName evidence="2">Uncharacterized protein</fullName>
    </submittedName>
</protein>
<sequence length="61" mass="7250">MLKLGIKFSTTLSCLKKKYKLGRMDLLFLKFFILIKNMVGTLYLFLKIKNCLNFQKKPKVF</sequence>
<gene>
    <name evidence="2" type="ORF">NCTC9381_03927</name>
</gene>
<name>A0A379AJA3_ENTAG</name>
<keyword evidence="1" id="KW-1133">Transmembrane helix</keyword>
<dbReference type="Proteomes" id="UP000254640">
    <property type="component" value="Unassembled WGS sequence"/>
</dbReference>
<dbReference type="AlphaFoldDB" id="A0A379AJA3"/>
<accession>A0A379AJA3</accession>
<evidence type="ECO:0000313" key="3">
    <source>
        <dbReference type="Proteomes" id="UP000254640"/>
    </source>
</evidence>
<feature type="transmembrane region" description="Helical" evidence="1">
    <location>
        <begin position="26"/>
        <end position="46"/>
    </location>
</feature>
<keyword evidence="3" id="KW-1185">Reference proteome</keyword>
<keyword evidence="1" id="KW-0812">Transmembrane</keyword>
<proteinExistence type="predicted"/>
<evidence type="ECO:0000256" key="1">
    <source>
        <dbReference type="SAM" id="Phobius"/>
    </source>
</evidence>
<organism evidence="2 3">
    <name type="scientific">Enterobacter agglomerans</name>
    <name type="common">Erwinia herbicola</name>
    <name type="synonym">Pantoea agglomerans</name>
    <dbReference type="NCBI Taxonomy" id="549"/>
    <lineage>
        <taxon>Bacteria</taxon>
        <taxon>Pseudomonadati</taxon>
        <taxon>Pseudomonadota</taxon>
        <taxon>Gammaproteobacteria</taxon>
        <taxon>Enterobacterales</taxon>
        <taxon>Erwiniaceae</taxon>
        <taxon>Pantoea</taxon>
        <taxon>Pantoea agglomerans group</taxon>
    </lineage>
</organism>
<keyword evidence="1" id="KW-0472">Membrane</keyword>